<dbReference type="PANTHER" id="PTHR43569:SF2">
    <property type="entry name" value="AMIDOHYDROLASE-RELATED DOMAIN-CONTAINING PROTEIN"/>
    <property type="match status" value="1"/>
</dbReference>
<feature type="domain" description="Amidohydrolase-related" evidence="2">
    <location>
        <begin position="13"/>
        <end position="281"/>
    </location>
</feature>
<dbReference type="Proteomes" id="UP000598146">
    <property type="component" value="Unassembled WGS sequence"/>
</dbReference>
<proteinExistence type="inferred from homology"/>
<dbReference type="PANTHER" id="PTHR43569">
    <property type="entry name" value="AMIDOHYDROLASE"/>
    <property type="match status" value="1"/>
</dbReference>
<evidence type="ECO:0000259" key="2">
    <source>
        <dbReference type="Pfam" id="PF04909"/>
    </source>
</evidence>
<dbReference type="Pfam" id="PF04909">
    <property type="entry name" value="Amidohydro_2"/>
    <property type="match status" value="1"/>
</dbReference>
<protein>
    <submittedName>
        <fullName evidence="3">Amidohydrolase family protein</fullName>
    </submittedName>
</protein>
<dbReference type="EMBL" id="JADQTO010000032">
    <property type="protein sequence ID" value="MBG0567978.1"/>
    <property type="molecule type" value="Genomic_DNA"/>
</dbReference>
<dbReference type="SUPFAM" id="SSF51556">
    <property type="entry name" value="Metallo-dependent hydrolases"/>
    <property type="match status" value="1"/>
</dbReference>
<dbReference type="Gene3D" id="3.20.20.140">
    <property type="entry name" value="Metal-dependent hydrolases"/>
    <property type="match status" value="1"/>
</dbReference>
<comment type="similarity">
    <text evidence="1">Belongs to the metallo-dependent hydrolases superfamily.</text>
</comment>
<keyword evidence="4" id="KW-1185">Reference proteome</keyword>
<evidence type="ECO:0000313" key="4">
    <source>
        <dbReference type="Proteomes" id="UP000598146"/>
    </source>
</evidence>
<dbReference type="GO" id="GO:0016787">
    <property type="term" value="F:hydrolase activity"/>
    <property type="evidence" value="ECO:0007669"/>
    <property type="project" value="InterPro"/>
</dbReference>
<name>A0A931CKL7_9ACTN</name>
<dbReference type="InterPro" id="IPR006680">
    <property type="entry name" value="Amidohydro-rel"/>
</dbReference>
<dbReference type="InterPro" id="IPR052350">
    <property type="entry name" value="Metallo-dep_Lactonases"/>
</dbReference>
<sequence>MAARPGGAAAVIIDAHQHFWTSDYFWLADPALERLRRDYTIEDLRPHLAATGVHRTVLVEAARCTDAETTEFLALADATPEIAGVVGYASLAGPDLANVIAGHRAGKGGHLLVGIRDQIQAGPDDVLDRPEVRAGVTRVAAAGLVNELVIRAEQLPATERVVAALPEARFVLDHLGKPPIAADELDRWRRLITPLAARENVVAKLSGLVTEAGPSWTVAALRPYVETALDLFGPDRLMFGSDWPVCELVATYEQVVDALTVILGGRPGNVFGGTAARVYGLELP</sequence>
<gene>
    <name evidence="3" type="ORF">I4J89_41715</name>
</gene>
<evidence type="ECO:0000313" key="3">
    <source>
        <dbReference type="EMBL" id="MBG0567978.1"/>
    </source>
</evidence>
<comment type="caution">
    <text evidence="3">The sequence shown here is derived from an EMBL/GenBank/DDBJ whole genome shotgun (WGS) entry which is preliminary data.</text>
</comment>
<dbReference type="AlphaFoldDB" id="A0A931CKL7"/>
<reference evidence="3" key="1">
    <citation type="submission" date="2020-11" db="EMBL/GenBank/DDBJ databases">
        <title>Isolation and identification of active actinomycetes.</title>
        <authorList>
            <person name="Sun X."/>
        </authorList>
    </citation>
    <scope>NUCLEOTIDE SEQUENCE</scope>
    <source>
        <strain evidence="3">NEAU-A11</strain>
    </source>
</reference>
<accession>A0A931CKL7</accession>
<dbReference type="InterPro" id="IPR032466">
    <property type="entry name" value="Metal_Hydrolase"/>
</dbReference>
<organism evidence="3 4">
    <name type="scientific">Actinoplanes aureus</name>
    <dbReference type="NCBI Taxonomy" id="2792083"/>
    <lineage>
        <taxon>Bacteria</taxon>
        <taxon>Bacillati</taxon>
        <taxon>Actinomycetota</taxon>
        <taxon>Actinomycetes</taxon>
        <taxon>Micromonosporales</taxon>
        <taxon>Micromonosporaceae</taxon>
        <taxon>Actinoplanes</taxon>
    </lineage>
</organism>
<evidence type="ECO:0000256" key="1">
    <source>
        <dbReference type="ARBA" id="ARBA00038310"/>
    </source>
</evidence>